<organism evidence="1 2">
    <name type="scientific">Mycobacterium parmense</name>
    <dbReference type="NCBI Taxonomy" id="185642"/>
    <lineage>
        <taxon>Bacteria</taxon>
        <taxon>Bacillati</taxon>
        <taxon>Actinomycetota</taxon>
        <taxon>Actinomycetes</taxon>
        <taxon>Mycobacteriales</taxon>
        <taxon>Mycobacteriaceae</taxon>
        <taxon>Mycobacterium</taxon>
        <taxon>Mycobacterium simiae complex</taxon>
    </lineage>
</organism>
<dbReference type="EMBL" id="AP022614">
    <property type="protein sequence ID" value="BBZ44556.1"/>
    <property type="molecule type" value="Genomic_DNA"/>
</dbReference>
<protein>
    <submittedName>
        <fullName evidence="1">Uncharacterized protein</fullName>
    </submittedName>
</protein>
<evidence type="ECO:0000313" key="2">
    <source>
        <dbReference type="Proteomes" id="UP000467105"/>
    </source>
</evidence>
<dbReference type="Proteomes" id="UP000467105">
    <property type="component" value="Chromosome"/>
</dbReference>
<accession>A0A7I7YRN6</accession>
<keyword evidence="2" id="KW-1185">Reference proteome</keyword>
<gene>
    <name evidence="1" type="ORF">MPRM_18370</name>
</gene>
<evidence type="ECO:0000313" key="1">
    <source>
        <dbReference type="EMBL" id="BBZ44556.1"/>
    </source>
</evidence>
<sequence>MESVVRLGKQVGRLDHLECLVCAKIRQPCRIANQDPHRASARQKAAQYVASDESRCAGEGNAHGSQVLIPDSAMDLRNQTEFVEGA</sequence>
<reference evidence="1 2" key="1">
    <citation type="journal article" date="2019" name="Emerg. Microbes Infect.">
        <title>Comprehensive subspecies identification of 175 nontuberculous mycobacteria species based on 7547 genomic profiles.</title>
        <authorList>
            <person name="Matsumoto Y."/>
            <person name="Kinjo T."/>
            <person name="Motooka D."/>
            <person name="Nabeya D."/>
            <person name="Jung N."/>
            <person name="Uechi K."/>
            <person name="Horii T."/>
            <person name="Iida T."/>
            <person name="Fujita J."/>
            <person name="Nakamura S."/>
        </authorList>
    </citation>
    <scope>NUCLEOTIDE SEQUENCE [LARGE SCALE GENOMIC DNA]</scope>
    <source>
        <strain evidence="1 2">JCM 14742</strain>
    </source>
</reference>
<name>A0A7I7YRN6_9MYCO</name>
<proteinExistence type="predicted"/>
<dbReference type="AlphaFoldDB" id="A0A7I7YRN6"/>